<dbReference type="CDD" id="cd03801">
    <property type="entry name" value="GT4_PimA-like"/>
    <property type="match status" value="1"/>
</dbReference>
<name>A0ABT3JE59_9SPHN</name>
<accession>A0ABT3JE59</accession>
<organism evidence="4 5">
    <name type="scientific">Sphingomonas arvum</name>
    <dbReference type="NCBI Taxonomy" id="2992113"/>
    <lineage>
        <taxon>Bacteria</taxon>
        <taxon>Pseudomonadati</taxon>
        <taxon>Pseudomonadota</taxon>
        <taxon>Alphaproteobacteria</taxon>
        <taxon>Sphingomonadales</taxon>
        <taxon>Sphingomonadaceae</taxon>
        <taxon>Sphingomonas</taxon>
    </lineage>
</organism>
<feature type="domain" description="Glycosyltransferase subfamily 4-like N-terminal" evidence="3">
    <location>
        <begin position="41"/>
        <end position="200"/>
    </location>
</feature>
<evidence type="ECO:0000313" key="4">
    <source>
        <dbReference type="EMBL" id="MCW3797362.1"/>
    </source>
</evidence>
<protein>
    <submittedName>
        <fullName evidence="4">Glycosyltransferase family 4 protein</fullName>
    </submittedName>
</protein>
<reference evidence="4 5" key="1">
    <citation type="submission" date="2022-10" db="EMBL/GenBank/DDBJ databases">
        <title>Sphingomonas sp.</title>
        <authorList>
            <person name="Jin C."/>
        </authorList>
    </citation>
    <scope>NUCLEOTIDE SEQUENCE [LARGE SCALE GENOMIC DNA]</scope>
    <source>
        <strain evidence="4 5">BN140010</strain>
    </source>
</reference>
<dbReference type="PANTHER" id="PTHR12526:SF510">
    <property type="entry name" value="D-INOSITOL 3-PHOSPHATE GLYCOSYLTRANSFERASE"/>
    <property type="match status" value="1"/>
</dbReference>
<comment type="caution">
    <text evidence="4">The sequence shown here is derived from an EMBL/GenBank/DDBJ whole genome shotgun (WGS) entry which is preliminary data.</text>
</comment>
<evidence type="ECO:0000259" key="3">
    <source>
        <dbReference type="Pfam" id="PF13439"/>
    </source>
</evidence>
<evidence type="ECO:0000256" key="1">
    <source>
        <dbReference type="ARBA" id="ARBA00022676"/>
    </source>
</evidence>
<sequence length="400" mass="43641">MNKVVAIIPWGDVIEDFLDPIGLTVHQLAQDMSGGWLFGYVEALQQAGWSPLVLAPSSTVRQVERLTHAATGAPIWLVPGYSSQGTASPSRQAIRQWRATPLRAFRQVLRQERCHALLVQDYERPQFDALVALGRSLRVPVFATFQGGDRTLSRVERLIRARSIAEAAGLIIAASAERERVAAAYRRARVANIPNPIDVQEWRPFPPAEARAALGLANDTFVAVTHGRIDIHRKGLDLLLAAWTGPGELVLIGSGQDREQLATMVEGRTGVRWIDTYTNDREFIRRWLSASDVYVSASRIEGMPVAPLEAMACGLPVIGSTAQGLADMLASEGPAVGLLFPSENVAMLAAAIGRLRDDPALRRTLGHHGRELVEQRFSIESVANALDALLHAALDRRLAS</sequence>
<gene>
    <name evidence="4" type="ORF">OMW55_06025</name>
</gene>
<evidence type="ECO:0000313" key="5">
    <source>
        <dbReference type="Proteomes" id="UP001526246"/>
    </source>
</evidence>
<keyword evidence="5" id="KW-1185">Reference proteome</keyword>
<dbReference type="Gene3D" id="3.40.50.2000">
    <property type="entry name" value="Glycogen Phosphorylase B"/>
    <property type="match status" value="2"/>
</dbReference>
<dbReference type="PANTHER" id="PTHR12526">
    <property type="entry name" value="GLYCOSYLTRANSFERASE"/>
    <property type="match status" value="1"/>
</dbReference>
<dbReference type="RefSeq" id="WP_264881576.1">
    <property type="nucleotide sequence ID" value="NZ_JAPDOB010000001.1"/>
</dbReference>
<dbReference type="EMBL" id="JAPDOB010000001">
    <property type="protein sequence ID" value="MCW3797362.1"/>
    <property type="molecule type" value="Genomic_DNA"/>
</dbReference>
<proteinExistence type="predicted"/>
<dbReference type="Pfam" id="PF13692">
    <property type="entry name" value="Glyco_trans_1_4"/>
    <property type="match status" value="1"/>
</dbReference>
<dbReference type="SUPFAM" id="SSF53756">
    <property type="entry name" value="UDP-Glycosyltransferase/glycogen phosphorylase"/>
    <property type="match status" value="1"/>
</dbReference>
<evidence type="ECO:0000256" key="2">
    <source>
        <dbReference type="ARBA" id="ARBA00022679"/>
    </source>
</evidence>
<keyword evidence="2" id="KW-0808">Transferase</keyword>
<keyword evidence="1" id="KW-0328">Glycosyltransferase</keyword>
<dbReference type="Pfam" id="PF13439">
    <property type="entry name" value="Glyco_transf_4"/>
    <property type="match status" value="1"/>
</dbReference>
<dbReference type="InterPro" id="IPR028098">
    <property type="entry name" value="Glyco_trans_4-like_N"/>
</dbReference>
<dbReference type="Proteomes" id="UP001526246">
    <property type="component" value="Unassembled WGS sequence"/>
</dbReference>